<dbReference type="STRING" id="716544.wcw_0562"/>
<dbReference type="eggNOG" id="COG1514">
    <property type="taxonomic scope" value="Bacteria"/>
</dbReference>
<sequence length="193" mass="21679">MKTYTLSLEITTPAADQSSFLHVSHLSEPKRVHPIWKVGLAGTLGSPVRFYIDEPRVLHLSGHLPAALYRDLTPFSAHTVHLFEDKASIWSLSFPPAFEEIDHTADIAFAVKGEDLEQLHYHALAALAFYEPQMIPFIPIPRSSADLDTIIIHLNSLITKIDTESGCAFKAVSFHGRIKEMQGFLQWEMMIDV</sequence>
<evidence type="ECO:0000313" key="2">
    <source>
        <dbReference type="Proteomes" id="UP000001505"/>
    </source>
</evidence>
<gene>
    <name evidence="1" type="ordered locus">wcw_0562</name>
</gene>
<evidence type="ECO:0000313" key="1">
    <source>
        <dbReference type="EMBL" id="ADI37932.1"/>
    </source>
</evidence>
<accession>D6YUX1</accession>
<name>D6YUX1_WADCW</name>
<dbReference type="RefSeq" id="WP_013181657.1">
    <property type="nucleotide sequence ID" value="NC_014225.1"/>
</dbReference>
<keyword evidence="2" id="KW-1185">Reference proteome</keyword>
<reference evidence="1 2" key="1">
    <citation type="journal article" date="2010" name="PLoS ONE">
        <title>The Waddlia genome: a window into chlamydial biology.</title>
        <authorList>
            <person name="Bertelli C."/>
            <person name="Collyn F."/>
            <person name="Croxatto A."/>
            <person name="Ruckert C."/>
            <person name="Polkinghorne A."/>
            <person name="Kebbi-Beghdadi C."/>
            <person name="Goesmann A."/>
            <person name="Vaughan L."/>
            <person name="Greub G."/>
        </authorList>
    </citation>
    <scope>NUCLEOTIDE SEQUENCE [LARGE SCALE GENOMIC DNA]</scope>
    <source>
        <strain evidence="2">ATCC VR-1470 / WSU 86-1044</strain>
    </source>
</reference>
<dbReference type="EMBL" id="CP001928">
    <property type="protein sequence ID" value="ADI37932.1"/>
    <property type="molecule type" value="Genomic_DNA"/>
</dbReference>
<organism evidence="1 2">
    <name type="scientific">Waddlia chondrophila (strain ATCC VR-1470 / WSU 86-1044)</name>
    <dbReference type="NCBI Taxonomy" id="716544"/>
    <lineage>
        <taxon>Bacteria</taxon>
        <taxon>Pseudomonadati</taxon>
        <taxon>Chlamydiota</taxon>
        <taxon>Chlamydiia</taxon>
        <taxon>Parachlamydiales</taxon>
        <taxon>Waddliaceae</taxon>
        <taxon>Waddlia</taxon>
    </lineage>
</organism>
<dbReference type="SUPFAM" id="SSF69819">
    <property type="entry name" value="MTH1598-like"/>
    <property type="match status" value="1"/>
</dbReference>
<dbReference type="HOGENOM" id="CLU_1408240_0_0_0"/>
<dbReference type="AlphaFoldDB" id="D6YUX1"/>
<dbReference type="Proteomes" id="UP000001505">
    <property type="component" value="Chromosome"/>
</dbReference>
<protein>
    <submittedName>
        <fullName evidence="1">Uncharacterized protein</fullName>
    </submittedName>
</protein>
<dbReference type="Gene3D" id="3.55.10.10">
    <property type="entry name" value="Archease domain"/>
    <property type="match status" value="1"/>
</dbReference>
<dbReference type="InterPro" id="IPR036820">
    <property type="entry name" value="Archease_dom_sf"/>
</dbReference>
<dbReference type="KEGG" id="wch:wcw_0562"/>
<dbReference type="OrthoDB" id="20729at2"/>
<proteinExistence type="predicted"/>